<sequence length="98" mass="10923">MLKMYGFSRLKTLFLAGEPLDEPTARWVSDGLGVPIIGNYWQAESGWPIFTIVNGIEKKASRFGRSGVPIYGFGVKLMHEKIGSIQAGRNRREPIQPS</sequence>
<dbReference type="RefSeq" id="WP_390329007.1">
    <property type="nucleotide sequence ID" value="NZ_JBHRTP010000095.1"/>
</dbReference>
<dbReference type="PANTHER" id="PTHR43347">
    <property type="entry name" value="ACYL-COA SYNTHETASE"/>
    <property type="match status" value="1"/>
</dbReference>
<dbReference type="PANTHER" id="PTHR43347:SF3">
    <property type="entry name" value="ACYL-COA SYNTHETASE SHORT-CHAIN FAMILY MEMBER 3, MITOCHONDRIAL"/>
    <property type="match status" value="1"/>
</dbReference>
<evidence type="ECO:0000313" key="1">
    <source>
        <dbReference type="EMBL" id="MFC3111002.1"/>
    </source>
</evidence>
<comment type="caution">
    <text evidence="1">The sequence shown here is derived from an EMBL/GenBank/DDBJ whole genome shotgun (WGS) entry which is preliminary data.</text>
</comment>
<gene>
    <name evidence="1" type="ORF">ACFOFO_24125</name>
</gene>
<dbReference type="EMBL" id="JBHRTP010000095">
    <property type="protein sequence ID" value="MFC3111002.1"/>
    <property type="molecule type" value="Genomic_DNA"/>
</dbReference>
<dbReference type="SUPFAM" id="SSF56801">
    <property type="entry name" value="Acetyl-CoA synthetase-like"/>
    <property type="match status" value="1"/>
</dbReference>
<accession>A0ABV7FBA9</accession>
<dbReference type="InterPro" id="IPR042099">
    <property type="entry name" value="ANL_N_sf"/>
</dbReference>
<evidence type="ECO:0008006" key="3">
    <source>
        <dbReference type="Google" id="ProtNLM"/>
    </source>
</evidence>
<keyword evidence="2" id="KW-1185">Reference proteome</keyword>
<organism evidence="1 2">
    <name type="scientific">Undibacterium arcticum</name>
    <dbReference type="NCBI Taxonomy" id="1762892"/>
    <lineage>
        <taxon>Bacteria</taxon>
        <taxon>Pseudomonadati</taxon>
        <taxon>Pseudomonadota</taxon>
        <taxon>Betaproteobacteria</taxon>
        <taxon>Burkholderiales</taxon>
        <taxon>Oxalobacteraceae</taxon>
        <taxon>Undibacterium</taxon>
    </lineage>
</organism>
<dbReference type="Proteomes" id="UP001595530">
    <property type="component" value="Unassembled WGS sequence"/>
</dbReference>
<dbReference type="Gene3D" id="3.40.50.12780">
    <property type="entry name" value="N-terminal domain of ligase-like"/>
    <property type="match status" value="1"/>
</dbReference>
<evidence type="ECO:0000313" key="2">
    <source>
        <dbReference type="Proteomes" id="UP001595530"/>
    </source>
</evidence>
<name>A0ABV7FBA9_9BURK</name>
<reference evidence="2" key="1">
    <citation type="journal article" date="2019" name="Int. J. Syst. Evol. Microbiol.">
        <title>The Global Catalogue of Microorganisms (GCM) 10K type strain sequencing project: providing services to taxonomists for standard genome sequencing and annotation.</title>
        <authorList>
            <consortium name="The Broad Institute Genomics Platform"/>
            <consortium name="The Broad Institute Genome Sequencing Center for Infectious Disease"/>
            <person name="Wu L."/>
            <person name="Ma J."/>
        </authorList>
    </citation>
    <scope>NUCLEOTIDE SEQUENCE [LARGE SCALE GENOMIC DNA]</scope>
    <source>
        <strain evidence="2">KCTC 42986</strain>
    </source>
</reference>
<proteinExistence type="predicted"/>
<protein>
    <recommendedName>
        <fullName evidence="3">AMP-dependent synthetase/ligase domain-containing protein</fullName>
    </recommendedName>
</protein>